<protein>
    <submittedName>
        <fullName evidence="1">Methyltransferase type 12</fullName>
    </submittedName>
</protein>
<name>A0A0T7GVM5_NEOGA</name>
<reference evidence="1 2" key="1">
    <citation type="submission" date="2014-08" db="EMBL/GenBank/DDBJ databases">
        <authorList>
            <person name="Chen Y.-H."/>
        </authorList>
    </citation>
    <scope>NUCLEOTIDE SEQUENCE [LARGE SCALE GENOMIC DNA]</scope>
</reference>
<dbReference type="AlphaFoldDB" id="A0A0T7GVM5"/>
<gene>
    <name evidence="1" type="ORF">NGAL_HAMBI1189_38370</name>
</gene>
<evidence type="ECO:0000313" key="1">
    <source>
        <dbReference type="EMBL" id="CDZ51177.1"/>
    </source>
</evidence>
<proteinExistence type="predicted"/>
<dbReference type="GO" id="GO:0032259">
    <property type="term" value="P:methylation"/>
    <property type="evidence" value="ECO:0007669"/>
    <property type="project" value="UniProtKB-KW"/>
</dbReference>
<evidence type="ECO:0000313" key="2">
    <source>
        <dbReference type="Proteomes" id="UP000039660"/>
    </source>
</evidence>
<dbReference type="RefSeq" id="WP_046636750.1">
    <property type="nucleotide sequence ID" value="NZ_CCRK01000009.1"/>
</dbReference>
<keyword evidence="1" id="KW-0489">Methyltransferase</keyword>
<accession>A0A0T7GVM5</accession>
<dbReference type="Proteomes" id="UP000039660">
    <property type="component" value="Unassembled WGS sequence"/>
</dbReference>
<dbReference type="GO" id="GO:0008168">
    <property type="term" value="F:methyltransferase activity"/>
    <property type="evidence" value="ECO:0007669"/>
    <property type="project" value="UniProtKB-KW"/>
</dbReference>
<organism evidence="1 2">
    <name type="scientific">Neorhizobium galegae bv. officinalis</name>
    <dbReference type="NCBI Taxonomy" id="323656"/>
    <lineage>
        <taxon>Bacteria</taxon>
        <taxon>Pseudomonadati</taxon>
        <taxon>Pseudomonadota</taxon>
        <taxon>Alphaproteobacteria</taxon>
        <taxon>Hyphomicrobiales</taxon>
        <taxon>Rhizobiaceae</taxon>
        <taxon>Rhizobium/Agrobacterium group</taxon>
        <taxon>Neorhizobium</taxon>
    </lineage>
</organism>
<dbReference type="EMBL" id="CCRK01000009">
    <property type="protein sequence ID" value="CDZ51177.1"/>
    <property type="molecule type" value="Genomic_DNA"/>
</dbReference>
<sequence length="312" mass="34866">MNVAVVAHCDWSMDRKKRWMAVAIRDGVRWQMHAPELVGDTSTLIDRTKARSLEKGALLLGFDFPIGVPMAYARATELGSFREALASFGLGIWSDWYSVADHRSRISLHRPFYPARPGGTQRAHLFDALGVTDPHALLRLCERATPDRQAACMLFWTLGGNQVGKGAITGWREMIVPRLNDIGLWPFDGRLADLLDTRSCVIAETYPGDVYRQLGMPRGGWSKRRQGDRQRIAKVMMPWLSARPDLDAHALLPLIEDGFGADKAGEDRFDAAVGLLSMLDVVDGRRDEGVPDIDGVRRWEGWILGHHRNDAA</sequence>
<keyword evidence="1" id="KW-0808">Transferase</keyword>